<organism evidence="1">
    <name type="scientific">Cacopsylla melanoneura</name>
    <dbReference type="NCBI Taxonomy" id="428564"/>
    <lineage>
        <taxon>Eukaryota</taxon>
        <taxon>Metazoa</taxon>
        <taxon>Ecdysozoa</taxon>
        <taxon>Arthropoda</taxon>
        <taxon>Hexapoda</taxon>
        <taxon>Insecta</taxon>
        <taxon>Pterygota</taxon>
        <taxon>Neoptera</taxon>
        <taxon>Paraneoptera</taxon>
        <taxon>Hemiptera</taxon>
        <taxon>Sternorrhyncha</taxon>
        <taxon>Psylloidea</taxon>
        <taxon>Psyllidae</taxon>
        <taxon>Psyllinae</taxon>
        <taxon>Cacopsylla</taxon>
    </lineage>
</organism>
<name>A0A8D9BIU7_9HEMI</name>
<protein>
    <submittedName>
        <fullName evidence="1">Uncharacterized protein</fullName>
    </submittedName>
</protein>
<evidence type="ECO:0000313" key="1">
    <source>
        <dbReference type="EMBL" id="CAG6786035.1"/>
    </source>
</evidence>
<dbReference type="EMBL" id="HBUF01646553">
    <property type="protein sequence ID" value="CAG6786035.1"/>
    <property type="molecule type" value="Transcribed_RNA"/>
</dbReference>
<proteinExistence type="predicted"/>
<sequence length="204" mass="25058">MTSYDSKDRKPRITKRGEFSYKKKSRINKRGTYFSYGKRYKSKYKDKNNLRICRGAEDAHFYTYHRKKLIFCLGIETLRHEYILKWRTYQYKEWWNCETHQKYFEYFDNIESILEKFTLLRPVLNIDSDDCNCSMPFMKNIHFTVFILVIIRQNVIKPLQEFDFYNDSKDNNILKLCHNKDLFHRFFVFLIKILDIKDPMDLAI</sequence>
<accession>A0A8D9BIU7</accession>
<dbReference type="AlphaFoldDB" id="A0A8D9BIU7"/>
<reference evidence="1" key="1">
    <citation type="submission" date="2021-05" db="EMBL/GenBank/DDBJ databases">
        <authorList>
            <person name="Alioto T."/>
            <person name="Alioto T."/>
            <person name="Gomez Garrido J."/>
        </authorList>
    </citation>
    <scope>NUCLEOTIDE SEQUENCE</scope>
</reference>